<keyword evidence="3" id="KW-0436">Ligase</keyword>
<dbReference type="InterPro" id="IPR042099">
    <property type="entry name" value="ANL_N_sf"/>
</dbReference>
<evidence type="ECO:0000256" key="1">
    <source>
        <dbReference type="ARBA" id="ARBA00022450"/>
    </source>
</evidence>
<dbReference type="Gene3D" id="3.40.50.12780">
    <property type="entry name" value="N-terminal domain of ligase-like"/>
    <property type="match status" value="2"/>
</dbReference>
<dbReference type="InterPro" id="IPR000873">
    <property type="entry name" value="AMP-dep_synth/lig_dom"/>
</dbReference>
<dbReference type="NCBIfam" id="TIGR01733">
    <property type="entry name" value="AA-adenyl-dom"/>
    <property type="match status" value="2"/>
</dbReference>
<feature type="domain" description="Carrier" evidence="5">
    <location>
        <begin position="473"/>
        <end position="549"/>
    </location>
</feature>
<dbReference type="Gene3D" id="3.30.300.30">
    <property type="match status" value="2"/>
</dbReference>
<dbReference type="InterPro" id="IPR010071">
    <property type="entry name" value="AA_adenyl_dom"/>
</dbReference>
<dbReference type="InterPro" id="IPR045851">
    <property type="entry name" value="AMP-bd_C_sf"/>
</dbReference>
<evidence type="ECO:0000259" key="5">
    <source>
        <dbReference type="PROSITE" id="PS50075"/>
    </source>
</evidence>
<dbReference type="SUPFAM" id="SSF47336">
    <property type="entry name" value="ACP-like"/>
    <property type="match status" value="2"/>
</dbReference>
<organism evidence="6 7">
    <name type="scientific">Teratosphaeria nubilosa</name>
    <dbReference type="NCBI Taxonomy" id="161662"/>
    <lineage>
        <taxon>Eukaryota</taxon>
        <taxon>Fungi</taxon>
        <taxon>Dikarya</taxon>
        <taxon>Ascomycota</taxon>
        <taxon>Pezizomycotina</taxon>
        <taxon>Dothideomycetes</taxon>
        <taxon>Dothideomycetidae</taxon>
        <taxon>Mycosphaerellales</taxon>
        <taxon>Teratosphaeriaceae</taxon>
        <taxon>Teratosphaeria</taxon>
    </lineage>
</organism>
<keyword evidence="1" id="KW-0596">Phosphopantetheine</keyword>
<dbReference type="SUPFAM" id="SSF52777">
    <property type="entry name" value="CoA-dependent acyltransferases"/>
    <property type="match status" value="4"/>
</dbReference>
<dbReference type="InterPro" id="IPR001242">
    <property type="entry name" value="Condensation_dom"/>
</dbReference>
<dbReference type="PROSITE" id="PS00455">
    <property type="entry name" value="AMP_BINDING"/>
    <property type="match status" value="1"/>
</dbReference>
<dbReference type="PANTHER" id="PTHR45527">
    <property type="entry name" value="NONRIBOSOMAL PEPTIDE SYNTHETASE"/>
    <property type="match status" value="1"/>
</dbReference>
<name>A0A6G1L671_9PEZI</name>
<dbReference type="PROSITE" id="PS50075">
    <property type="entry name" value="CARRIER"/>
    <property type="match status" value="2"/>
</dbReference>
<dbReference type="GO" id="GO:0044550">
    <property type="term" value="P:secondary metabolite biosynthetic process"/>
    <property type="evidence" value="ECO:0007669"/>
    <property type="project" value="TreeGrafter"/>
</dbReference>
<evidence type="ECO:0000256" key="3">
    <source>
        <dbReference type="ARBA" id="ARBA00022598"/>
    </source>
</evidence>
<dbReference type="PANTHER" id="PTHR45527:SF1">
    <property type="entry name" value="FATTY ACID SYNTHASE"/>
    <property type="match status" value="1"/>
</dbReference>
<dbReference type="Gene3D" id="1.10.1200.10">
    <property type="entry name" value="ACP-like"/>
    <property type="match status" value="2"/>
</dbReference>
<dbReference type="CDD" id="cd19545">
    <property type="entry name" value="FUM14_C_NRPS-like"/>
    <property type="match status" value="1"/>
</dbReference>
<accession>A0A6G1L671</accession>
<dbReference type="FunFam" id="3.30.300.30:FF:000015">
    <property type="entry name" value="Nonribosomal peptide synthase SidD"/>
    <property type="match status" value="1"/>
</dbReference>
<dbReference type="InterPro" id="IPR036736">
    <property type="entry name" value="ACP-like_sf"/>
</dbReference>
<dbReference type="InterPro" id="IPR020845">
    <property type="entry name" value="AMP-binding_CS"/>
</dbReference>
<dbReference type="FunFam" id="3.40.50.12780:FF:000012">
    <property type="entry name" value="Non-ribosomal peptide synthetase"/>
    <property type="match status" value="1"/>
</dbReference>
<dbReference type="Gene3D" id="3.30.559.30">
    <property type="entry name" value="Nonribosomal peptide synthetase, condensation domain"/>
    <property type="match status" value="2"/>
</dbReference>
<dbReference type="GO" id="GO:0043041">
    <property type="term" value="P:amino acid activation for nonribosomal peptide biosynthetic process"/>
    <property type="evidence" value="ECO:0007669"/>
    <property type="project" value="TreeGrafter"/>
</dbReference>
<dbReference type="Pfam" id="PF00501">
    <property type="entry name" value="AMP-binding"/>
    <property type="match status" value="2"/>
</dbReference>
<dbReference type="Pfam" id="PF00668">
    <property type="entry name" value="Condensation"/>
    <property type="match status" value="2"/>
</dbReference>
<sequence>MSYKELNSAANKLARILSLKQGDIVPICMNRSLDMVITMIAVLKSGAAYTVLDPDSPSGRNARIVKDSGAKAVLAHEEYMGDFEVCLNMKDAFARARQLKINDANLSTKIEPEHSCYVIYTSGSTGKPKGVVLSHRAATNGMQYHSLQGKERWLLFYNPTFSAAQRTMLSTLVHGGTLVIPTKEEIQNAPAELINDLKVDSLGITPSALSTISPEVVPSLKQVTLVGERLTKDQVAKWAKHVEVRNTYGLSEVTQLNFGTRLGPNSNPSNVDHPKDTTSAYVLVPGSIELSPIGVPGELCLVGPQLADGYLNDSERTKRAFVDNPLGPGKMYRTGDMARMHHDGSFEILGRLDFQTKINGQKVEPGEVDKALSNHPQVFGTVTVPAEISGRTSLVTGVVLNEGINWIDAISDVRAHADRLLPSFMRPAYWIQLTEVPKNVNGKTDLRGFHDTVKAMSVEELIQAGIDQVETTSVSDPTEKRIAESWAAALGLGVSSIKREHSFLALGGTSIQAIKALSELRKAGLEATLSSLLGDDTVQTAAQIYKELTPAEREEDPEPFELVKDNGLIQRLKEEGACDAYPTTALQQDMLAALMIGDTMYTYQRVWDVSELDLVRLKQSFHTIVQRSAILRTRFTPYQHGMLQVVQQNIKLPWSEQNEDLDEFLQRDKAEPLTIDGSLFRLTLLSKRHLVVTMHHSLFDFWSYRFLYQDVALVYLGRELTDRAPYSRFLNTVMKSGKQSSQRFWQRYLKGAEPTTLNYSPVKMTSKLTKTITSGSRGDLKVLGLTSGFVYYSAWAIILQKHLGNNDVTFMTSLSGRDTAVSEIGTIDGPTLAMVPQRIVLDPAQSLKQIAKTVGQAVTDLAPHAAFGLRKAFAAAHLDVSSFDTFLNILVSPEDNVDAARVFKRHGPASHWTTKWVTTEVEETSNGTIFRISGDMEERRLQYILDSYVLVVDTITRDPSITLSELRIIGPDEAPYLTNTISNMSTLRVPIPRLLHARFEEHAVKRPETIAIAWNGELELTYQTLNRRANHFAGQLQSFDVKAGDFVALLLDKSVDTIVSILGTLKAGAAYVPMGPDNPLERNSFILRDVQAKVLVAHRQYAAVGKHCGFRTFIVEDHRLDQETESAPSSAVSPGHVAYAIYTSGSSGTPKGVMVPHRAAAAAVESMAVVEGRHHGEWRALQFANYVFDASVQDIFNTLSTGGTLCMAPSESMLSDLPGVVKATGAKQAILTPTVAKLLQPADIPSLETMIVGGEPLTRDVVETWAPNTRLLNVYGPTETTMVVTTKHVQDTDCLISNIGSPFPTVAAFVLSPGGVELVPYGAVGELCIGGPQLSEGYINREDLTTSAFVDGSALGITKLYRTGDLVRWLPNGELACLGRKDGQVKIHGHRIELGEIEVTLTRTGLTQDCAVILAYVGGKPALAAFCVFEQSTSTSIAPADEYVDDIKMFQEALAQSGLAPYMIPGYILPIGSLPKLPSRKVDRKTLKRMVEEIEVSSVRQYSLTNSPSSGATVPVETTEEAVLERLWSTILQIPTNDIGRDGNFLALGGDSISAISLSSSARAEGYVLSVNSILKTPALREMAKAMKAKIEAENGPKREWSVPADVKSRSEEVGLHWQRDVEYVYPCPPGQAEFAAQGERDEQMWVLMASRRMLAAIGIDQWVASTTKLIETNDILRTSWLKTQDGQWVGVVVRSPNPDLTAVTCSTEIEANAAVEPFWADRFTFGRPFIKFLVIKHPDGTWDLIVKLNHAMYDGTLLRIFDDHFGAIVRNEPIPAHEAFKEFAFHMYESDKTGSLAYWKHAMSAKQPGYMANAPSPKITKTYRTAIPTSVDELAQTCGVTPSIIFQAAYQLWLARQVTSGNPTRGHELDINFDYLLSGRNMPSFPGNPLLVNGTLANFLPFRLRLDPSATTLKDYLQRTQDTFWCVTENGNLGLDTIYSSASLERKDVGNKTLFLFQPFEPAGGKDEERWLILAKSKNRMYQPYGLVVEVAKSPEEGKHKLAVMYDESLFEAERVNGIASEILRIVDDFVAKTGEVECPMTGF</sequence>
<keyword evidence="2" id="KW-0597">Phosphoprotein</keyword>
<dbReference type="EMBL" id="ML995850">
    <property type="protein sequence ID" value="KAF2767928.1"/>
    <property type="molecule type" value="Genomic_DNA"/>
</dbReference>
<dbReference type="GO" id="GO:0005737">
    <property type="term" value="C:cytoplasm"/>
    <property type="evidence" value="ECO:0007669"/>
    <property type="project" value="TreeGrafter"/>
</dbReference>
<dbReference type="GO" id="GO:0031177">
    <property type="term" value="F:phosphopantetheine binding"/>
    <property type="evidence" value="ECO:0007669"/>
    <property type="project" value="TreeGrafter"/>
</dbReference>
<keyword evidence="7" id="KW-1185">Reference proteome</keyword>
<reference evidence="6" key="1">
    <citation type="journal article" date="2020" name="Stud. Mycol.">
        <title>101 Dothideomycetes genomes: a test case for predicting lifestyles and emergence of pathogens.</title>
        <authorList>
            <person name="Haridas S."/>
            <person name="Albert R."/>
            <person name="Binder M."/>
            <person name="Bloem J."/>
            <person name="Labutti K."/>
            <person name="Salamov A."/>
            <person name="Andreopoulos B."/>
            <person name="Baker S."/>
            <person name="Barry K."/>
            <person name="Bills G."/>
            <person name="Bluhm B."/>
            <person name="Cannon C."/>
            <person name="Castanera R."/>
            <person name="Culley D."/>
            <person name="Daum C."/>
            <person name="Ezra D."/>
            <person name="Gonzalez J."/>
            <person name="Henrissat B."/>
            <person name="Kuo A."/>
            <person name="Liang C."/>
            <person name="Lipzen A."/>
            <person name="Lutzoni F."/>
            <person name="Magnuson J."/>
            <person name="Mondo S."/>
            <person name="Nolan M."/>
            <person name="Ohm R."/>
            <person name="Pangilinan J."/>
            <person name="Park H.-J."/>
            <person name="Ramirez L."/>
            <person name="Alfaro M."/>
            <person name="Sun H."/>
            <person name="Tritt A."/>
            <person name="Yoshinaga Y."/>
            <person name="Zwiers L.-H."/>
            <person name="Turgeon B."/>
            <person name="Goodwin S."/>
            <person name="Spatafora J."/>
            <person name="Crous P."/>
            <person name="Grigoriev I."/>
        </authorList>
    </citation>
    <scope>NUCLEOTIDE SEQUENCE</scope>
    <source>
        <strain evidence="6">CBS 116005</strain>
    </source>
</reference>
<evidence type="ECO:0000256" key="2">
    <source>
        <dbReference type="ARBA" id="ARBA00022553"/>
    </source>
</evidence>
<dbReference type="CDD" id="cd05918">
    <property type="entry name" value="A_NRPS_SidN3_like"/>
    <property type="match status" value="2"/>
</dbReference>
<dbReference type="Pfam" id="PF00550">
    <property type="entry name" value="PP-binding"/>
    <property type="match status" value="2"/>
</dbReference>
<dbReference type="Gene3D" id="3.30.559.10">
    <property type="entry name" value="Chloramphenicol acetyltransferase-like domain"/>
    <property type="match status" value="2"/>
</dbReference>
<dbReference type="SUPFAM" id="SSF56801">
    <property type="entry name" value="Acetyl-CoA synthetase-like"/>
    <property type="match status" value="2"/>
</dbReference>
<dbReference type="OrthoDB" id="416786at2759"/>
<evidence type="ECO:0000313" key="7">
    <source>
        <dbReference type="Proteomes" id="UP000799436"/>
    </source>
</evidence>
<evidence type="ECO:0000313" key="6">
    <source>
        <dbReference type="EMBL" id="KAF2767928.1"/>
    </source>
</evidence>
<comment type="similarity">
    <text evidence="4">Belongs to the NRP synthetase family.</text>
</comment>
<evidence type="ECO:0000256" key="4">
    <source>
        <dbReference type="ARBA" id="ARBA00029454"/>
    </source>
</evidence>
<proteinExistence type="inferred from homology"/>
<feature type="domain" description="Carrier" evidence="5">
    <location>
        <begin position="1515"/>
        <end position="1591"/>
    </location>
</feature>
<dbReference type="InterPro" id="IPR009081">
    <property type="entry name" value="PP-bd_ACP"/>
</dbReference>
<protein>
    <submittedName>
        <fullName evidence="6">Acetyl-CoA synthetase-like protein</fullName>
    </submittedName>
</protein>
<dbReference type="GO" id="GO:0016874">
    <property type="term" value="F:ligase activity"/>
    <property type="evidence" value="ECO:0007669"/>
    <property type="project" value="UniProtKB-KW"/>
</dbReference>
<dbReference type="InterPro" id="IPR023213">
    <property type="entry name" value="CAT-like_dom_sf"/>
</dbReference>
<dbReference type="Proteomes" id="UP000799436">
    <property type="component" value="Unassembled WGS sequence"/>
</dbReference>
<gene>
    <name evidence="6" type="ORF">EJ03DRAFT_275210</name>
</gene>